<reference evidence="2 3" key="1">
    <citation type="submission" date="2012-05" db="EMBL/GenBank/DDBJ databases">
        <authorList>
            <person name="Harkins D.M."/>
            <person name="Madupu R."/>
            <person name="Durkin A.S."/>
            <person name="Torralba M."/>
            <person name="Methe B."/>
            <person name="Sutton G.G."/>
            <person name="Nelson K.E."/>
        </authorList>
    </citation>
    <scope>NUCLEOTIDE SEQUENCE [LARGE SCALE GENOMIC DNA]</scope>
    <source>
        <strain evidence="2 3">F0489</strain>
    </source>
</reference>
<sequence>MGLGVDHQTRRHKRAPSGYHEGGGSPAPPGTRADPHDSP</sequence>
<protein>
    <submittedName>
        <fullName evidence="2">Uncharacterized protein</fullName>
    </submittedName>
</protein>
<feature type="region of interest" description="Disordered" evidence="1">
    <location>
        <begin position="1"/>
        <end position="39"/>
    </location>
</feature>
<dbReference type="EMBL" id="AKFT01000098">
    <property type="protein sequence ID" value="EJF45342.1"/>
    <property type="molecule type" value="Genomic_DNA"/>
</dbReference>
<dbReference type="AlphaFoldDB" id="J0NKS2"/>
<evidence type="ECO:0000313" key="3">
    <source>
        <dbReference type="Proteomes" id="UP000002941"/>
    </source>
</evidence>
<dbReference type="Proteomes" id="UP000002941">
    <property type="component" value="Unassembled WGS sequence"/>
</dbReference>
<evidence type="ECO:0000256" key="1">
    <source>
        <dbReference type="SAM" id="MobiDB-lite"/>
    </source>
</evidence>
<keyword evidence="3" id="KW-1185">Reference proteome</keyword>
<proteinExistence type="predicted"/>
<organism evidence="2 3">
    <name type="scientific">Actinomyces massiliensis F0489</name>
    <dbReference type="NCBI Taxonomy" id="1125718"/>
    <lineage>
        <taxon>Bacteria</taxon>
        <taxon>Bacillati</taxon>
        <taxon>Actinomycetota</taxon>
        <taxon>Actinomycetes</taxon>
        <taxon>Actinomycetales</taxon>
        <taxon>Actinomycetaceae</taxon>
        <taxon>Actinomyces</taxon>
    </lineage>
</organism>
<name>J0NKS2_9ACTO</name>
<accession>J0NKS2</accession>
<comment type="caution">
    <text evidence="2">The sequence shown here is derived from an EMBL/GenBank/DDBJ whole genome shotgun (WGS) entry which is preliminary data.</text>
</comment>
<evidence type="ECO:0000313" key="2">
    <source>
        <dbReference type="EMBL" id="EJF45342.1"/>
    </source>
</evidence>
<gene>
    <name evidence="2" type="ORF">HMPREF1318_0916</name>
</gene>